<accession>A0A511MBT4</accession>
<dbReference type="AlphaFoldDB" id="A0A511MBT4"/>
<keyword evidence="2" id="KW-1185">Reference proteome</keyword>
<dbReference type="EMBL" id="BJXA01000014">
    <property type="protein sequence ID" value="GEM38114.1"/>
    <property type="molecule type" value="Genomic_DNA"/>
</dbReference>
<dbReference type="Proteomes" id="UP000321424">
    <property type="component" value="Unassembled WGS sequence"/>
</dbReference>
<proteinExistence type="predicted"/>
<evidence type="ECO:0000313" key="2">
    <source>
        <dbReference type="Proteomes" id="UP000321424"/>
    </source>
</evidence>
<reference evidence="1 2" key="1">
    <citation type="submission" date="2019-07" db="EMBL/GenBank/DDBJ databases">
        <title>Whole genome shotgun sequence of Nocardia ninae NBRC 108245.</title>
        <authorList>
            <person name="Hosoyama A."/>
            <person name="Uohara A."/>
            <person name="Ohji S."/>
            <person name="Ichikawa N."/>
        </authorList>
    </citation>
    <scope>NUCLEOTIDE SEQUENCE [LARGE SCALE GENOMIC DNA]</scope>
    <source>
        <strain evidence="1 2">NBRC 108245</strain>
    </source>
</reference>
<gene>
    <name evidence="1" type="ORF">NN4_26330</name>
</gene>
<comment type="caution">
    <text evidence="1">The sequence shown here is derived from an EMBL/GenBank/DDBJ whole genome shotgun (WGS) entry which is preliminary data.</text>
</comment>
<sequence length="45" mass="5202">MKIDGKVLGDLLVSEGRLDWRPKYGRAVIPIKWSEFARWATEQQG</sequence>
<name>A0A511MBT4_9NOCA</name>
<organism evidence="1 2">
    <name type="scientific">Nocardia ninae NBRC 108245</name>
    <dbReference type="NCBI Taxonomy" id="1210091"/>
    <lineage>
        <taxon>Bacteria</taxon>
        <taxon>Bacillati</taxon>
        <taxon>Actinomycetota</taxon>
        <taxon>Actinomycetes</taxon>
        <taxon>Mycobacteriales</taxon>
        <taxon>Nocardiaceae</taxon>
        <taxon>Nocardia</taxon>
    </lineage>
</organism>
<protein>
    <submittedName>
        <fullName evidence="1">Uncharacterized protein</fullName>
    </submittedName>
</protein>
<evidence type="ECO:0000313" key="1">
    <source>
        <dbReference type="EMBL" id="GEM38114.1"/>
    </source>
</evidence>